<evidence type="ECO:0000313" key="4">
    <source>
        <dbReference type="WBParaSite" id="GPUH_0001864101-mRNA-1"/>
    </source>
</evidence>
<feature type="region of interest" description="Disordered" evidence="1">
    <location>
        <begin position="1"/>
        <end position="54"/>
    </location>
</feature>
<dbReference type="Proteomes" id="UP000271098">
    <property type="component" value="Unassembled WGS sequence"/>
</dbReference>
<dbReference type="AlphaFoldDB" id="A0A183ECC5"/>
<dbReference type="EMBL" id="UYRT01087077">
    <property type="protein sequence ID" value="VDN32132.1"/>
    <property type="molecule type" value="Genomic_DNA"/>
</dbReference>
<reference evidence="2 3" key="2">
    <citation type="submission" date="2018-11" db="EMBL/GenBank/DDBJ databases">
        <authorList>
            <consortium name="Pathogen Informatics"/>
        </authorList>
    </citation>
    <scope>NUCLEOTIDE SEQUENCE [LARGE SCALE GENOMIC DNA]</scope>
</reference>
<sequence>MGEGDQQQQQVAASSSALAGQSATQQNPVQCASTGSNTSSSTNTSDNTGFYAGNEHTRFGGNYNIFESCEQSPSIFPRFAQQQQPVMSYPTPQQYGPYSAKYVAGDAVGYYPQQQICAQQQAYPSKF</sequence>
<proteinExistence type="predicted"/>
<name>A0A183ECC5_9BILA</name>
<reference evidence="4" key="1">
    <citation type="submission" date="2016-06" db="UniProtKB">
        <authorList>
            <consortium name="WormBaseParasite"/>
        </authorList>
    </citation>
    <scope>IDENTIFICATION</scope>
</reference>
<feature type="compositionally biased region" description="Low complexity" evidence="1">
    <location>
        <begin position="33"/>
        <end position="49"/>
    </location>
</feature>
<organism evidence="4">
    <name type="scientific">Gongylonema pulchrum</name>
    <dbReference type="NCBI Taxonomy" id="637853"/>
    <lineage>
        <taxon>Eukaryota</taxon>
        <taxon>Metazoa</taxon>
        <taxon>Ecdysozoa</taxon>
        <taxon>Nematoda</taxon>
        <taxon>Chromadorea</taxon>
        <taxon>Rhabditida</taxon>
        <taxon>Spirurina</taxon>
        <taxon>Spiruromorpha</taxon>
        <taxon>Spiruroidea</taxon>
        <taxon>Gongylonematidae</taxon>
        <taxon>Gongylonema</taxon>
    </lineage>
</organism>
<evidence type="ECO:0000256" key="1">
    <source>
        <dbReference type="SAM" id="MobiDB-lite"/>
    </source>
</evidence>
<gene>
    <name evidence="2" type="ORF">GPUH_LOCUS18617</name>
</gene>
<evidence type="ECO:0000313" key="2">
    <source>
        <dbReference type="EMBL" id="VDN32132.1"/>
    </source>
</evidence>
<accession>A0A183ECC5</accession>
<evidence type="ECO:0000313" key="3">
    <source>
        <dbReference type="Proteomes" id="UP000271098"/>
    </source>
</evidence>
<protein>
    <submittedName>
        <fullName evidence="4">Homeotic protein antennapedia</fullName>
    </submittedName>
</protein>
<dbReference type="WBParaSite" id="GPUH_0001864101-mRNA-1">
    <property type="protein sequence ID" value="GPUH_0001864101-mRNA-1"/>
    <property type="gene ID" value="GPUH_0001864101"/>
</dbReference>
<keyword evidence="3" id="KW-1185">Reference proteome</keyword>
<feature type="compositionally biased region" description="Low complexity" evidence="1">
    <location>
        <begin position="1"/>
        <end position="26"/>
    </location>
</feature>